<reference evidence="2" key="1">
    <citation type="submission" date="2011-04" db="EMBL/GenBank/DDBJ databases">
        <title>Evolution of plant cell wall degrading machinery underlies the functional diversity of forest fungi.</title>
        <authorList>
            <consortium name="US DOE Joint Genome Institute (JGI-PGF)"/>
            <person name="Eastwood D.C."/>
            <person name="Floudas D."/>
            <person name="Binder M."/>
            <person name="Majcherczyk A."/>
            <person name="Schneider P."/>
            <person name="Aerts A."/>
            <person name="Asiegbu F.O."/>
            <person name="Baker S.E."/>
            <person name="Barry K."/>
            <person name="Bendiksby M."/>
            <person name="Blumentritt M."/>
            <person name="Coutinho P.M."/>
            <person name="Cullen D."/>
            <person name="Cullen D."/>
            <person name="Gathman A."/>
            <person name="Goodell B."/>
            <person name="Henrissat B."/>
            <person name="Ihrmark K."/>
            <person name="Kauserud H."/>
            <person name="Kohler A."/>
            <person name="LaButti K."/>
            <person name="Lapidus A."/>
            <person name="Lavin J.L."/>
            <person name="Lee Y.-H."/>
            <person name="Lindquist E."/>
            <person name="Lilly W."/>
            <person name="Lucas S."/>
            <person name="Morin E."/>
            <person name="Murat C."/>
            <person name="Oguiza J.A."/>
            <person name="Park J."/>
            <person name="Pisabarro A.G."/>
            <person name="Riley R."/>
            <person name="Rosling A."/>
            <person name="Salamov A."/>
            <person name="Schmidt O."/>
            <person name="Schmutz J."/>
            <person name="Skrede I."/>
            <person name="Stenlid J."/>
            <person name="Wiebenga A."/>
            <person name="Xie X."/>
            <person name="Kues U."/>
            <person name="Hibbett D.S."/>
            <person name="Hoffmeister D."/>
            <person name="Hogberg N."/>
            <person name="Martin F."/>
            <person name="Grigoriev I.V."/>
            <person name="Watkinson S.C."/>
        </authorList>
    </citation>
    <scope>NUCLEOTIDE SEQUENCE</scope>
    <source>
        <strain evidence="2">S7.9</strain>
    </source>
</reference>
<dbReference type="SUPFAM" id="SSF56059">
    <property type="entry name" value="Glutathione synthetase ATP-binding domain-like"/>
    <property type="match status" value="1"/>
</dbReference>
<dbReference type="PROSITE" id="PS51221">
    <property type="entry name" value="TTL"/>
    <property type="match status" value="1"/>
</dbReference>
<dbReference type="AlphaFoldDB" id="F8NIV9"/>
<proteinExistence type="predicted"/>
<dbReference type="EMBL" id="GL945429">
    <property type="protein sequence ID" value="EGO28992.1"/>
    <property type="molecule type" value="Genomic_DNA"/>
</dbReference>
<keyword evidence="1" id="KW-0732">Signal</keyword>
<dbReference type="PANTHER" id="PTHR47551">
    <property type="entry name" value="TUBULIN--TYROSINE LIGASE PBY1-RELATED"/>
    <property type="match status" value="1"/>
</dbReference>
<gene>
    <name evidence="2" type="ORF">SERLADRAFT_444900</name>
</gene>
<dbReference type="KEGG" id="sla:SERLADRAFT_444900"/>
<name>F8NIV9_SERL9</name>
<feature type="chain" id="PRO_5003376142" description="Tubulin-tyrosine ligase" evidence="1">
    <location>
        <begin position="29"/>
        <end position="455"/>
    </location>
</feature>
<evidence type="ECO:0000313" key="2">
    <source>
        <dbReference type="EMBL" id="EGO28992.1"/>
    </source>
</evidence>
<dbReference type="Proteomes" id="UP000008064">
    <property type="component" value="Unassembled WGS sequence"/>
</dbReference>
<dbReference type="InterPro" id="IPR004344">
    <property type="entry name" value="TTL/TTLL_fam"/>
</dbReference>
<protein>
    <recommendedName>
        <fullName evidence="3">Tubulin-tyrosine ligase</fullName>
    </recommendedName>
</protein>
<organism>
    <name type="scientific">Serpula lacrymans var. lacrymans (strain S7.9)</name>
    <name type="common">Dry rot fungus</name>
    <dbReference type="NCBI Taxonomy" id="578457"/>
    <lineage>
        <taxon>Eukaryota</taxon>
        <taxon>Fungi</taxon>
        <taxon>Dikarya</taxon>
        <taxon>Basidiomycota</taxon>
        <taxon>Agaricomycotina</taxon>
        <taxon>Agaricomycetes</taxon>
        <taxon>Agaricomycetidae</taxon>
        <taxon>Boletales</taxon>
        <taxon>Coniophorineae</taxon>
        <taxon>Serpulaceae</taxon>
        <taxon>Serpula</taxon>
    </lineage>
</organism>
<dbReference type="OrthoDB" id="202825at2759"/>
<dbReference type="InterPro" id="IPR027746">
    <property type="entry name" value="TTL"/>
</dbReference>
<sequence>MNTVTKPVVYVSWPLAPLTLSLVCTSLAEQDISSEIVSSLPKSFFKLIQWSTYDSIDHELTKSRPFDVLSSSYTIRKALIRKHFLSRCIRSYITKHPESLLKNSVPRTWELDIAYADELDEMWSDELWDLGNELDSDNPLKSHWWILKPGMADKGMGIRLFYSKEALQDIFEEFDRDSEGEESDMNDTSVSTSQLRHFVVQEYLQYPLLLNPSHISHAKVQGSSMGHKFHLRVYCIAAGALKLYMYTRILALFSSNPYTPPNQSNGSIDLTPHLTNTSLQIDRGEAGVRLLDELAGCQIFSLAQDVNQTNAFTSGDIRFIKDQMANILAETFKAALEMPVHFQALPNAFELYGVDFLVSHEPYAMGPTKDPPINPPFQVRLLEVNAEPAIELTGARLTWILEDLFKAIGQVCVHPHFCESTEEGIDAESADWAVGEVRYNLHKCLEVQVRGSGGW</sequence>
<dbReference type="PANTHER" id="PTHR47551:SF1">
    <property type="entry name" value="TUBULIN--TYROSINE LIGASE PBY1-RELATED"/>
    <property type="match status" value="1"/>
</dbReference>
<feature type="signal peptide" evidence="1">
    <location>
        <begin position="1"/>
        <end position="28"/>
    </location>
</feature>
<dbReference type="Gene3D" id="3.30.470.20">
    <property type="entry name" value="ATP-grasp fold, B domain"/>
    <property type="match status" value="1"/>
</dbReference>
<dbReference type="GO" id="GO:0000932">
    <property type="term" value="C:P-body"/>
    <property type="evidence" value="ECO:0007669"/>
    <property type="project" value="TreeGrafter"/>
</dbReference>
<dbReference type="GeneID" id="18816144"/>
<evidence type="ECO:0008006" key="3">
    <source>
        <dbReference type="Google" id="ProtNLM"/>
    </source>
</evidence>
<dbReference type="Pfam" id="PF03133">
    <property type="entry name" value="TTL"/>
    <property type="match status" value="1"/>
</dbReference>
<dbReference type="HOGENOM" id="CLU_031301_0_0_1"/>
<dbReference type="RefSeq" id="XP_007313234.1">
    <property type="nucleotide sequence ID" value="XM_007313172.1"/>
</dbReference>
<evidence type="ECO:0000256" key="1">
    <source>
        <dbReference type="SAM" id="SignalP"/>
    </source>
</evidence>
<accession>F8NIV9</accession>